<dbReference type="Proteomes" id="UP000027936">
    <property type="component" value="Unassembled WGS sequence"/>
</dbReference>
<dbReference type="InterPro" id="IPR025613">
    <property type="entry name" value="YlbE"/>
</dbReference>
<comment type="caution">
    <text evidence="1">The sequence shown here is derived from an EMBL/GenBank/DDBJ whole genome shotgun (WGS) entry which is preliminary data.</text>
</comment>
<dbReference type="OrthoDB" id="1646085at2"/>
<sequence>MRREIQSYLQGRPDMLMFVRENPGWYRKLSRSPEKVFEIEQEAKIFYGRTFPQRMDRLNEGIQFANMLLGMMNVMGDNN</sequence>
<organism evidence="1 2">
    <name type="scientific">Schinkia azotoformans MEV2011</name>
    <dbReference type="NCBI Taxonomy" id="1348973"/>
    <lineage>
        <taxon>Bacteria</taxon>
        <taxon>Bacillati</taxon>
        <taxon>Bacillota</taxon>
        <taxon>Bacilli</taxon>
        <taxon>Bacillales</taxon>
        <taxon>Bacillaceae</taxon>
        <taxon>Calidifontibacillus/Schinkia group</taxon>
        <taxon>Schinkia</taxon>
    </lineage>
</organism>
<accession>A0A072NZC1</accession>
<evidence type="ECO:0000313" key="1">
    <source>
        <dbReference type="EMBL" id="KEF38585.1"/>
    </source>
</evidence>
<dbReference type="PATRIC" id="fig|1348973.3.peg.2148"/>
<proteinExistence type="predicted"/>
<dbReference type="GeneID" id="89469191"/>
<dbReference type="EMBL" id="JJRY01000007">
    <property type="protein sequence ID" value="KEF38585.1"/>
    <property type="molecule type" value="Genomic_DNA"/>
</dbReference>
<gene>
    <name evidence="1" type="ORF">M670_02211</name>
</gene>
<protein>
    <submittedName>
        <fullName evidence="1">YlbE-like protein</fullName>
    </submittedName>
</protein>
<reference evidence="1 2" key="1">
    <citation type="submission" date="2014-04" db="EMBL/GenBank/DDBJ databases">
        <title>Draft genome sequence of Bacillus azotoformans MEV2011, a (co-) denitrifying strain unable to grow in the presence of oxygen.</title>
        <authorList>
            <person name="Nielsen M."/>
            <person name="Schreiber L."/>
            <person name="Finster K."/>
            <person name="Schramm A."/>
        </authorList>
    </citation>
    <scope>NUCLEOTIDE SEQUENCE [LARGE SCALE GENOMIC DNA]</scope>
    <source>
        <strain evidence="1 2">MEV2011</strain>
    </source>
</reference>
<dbReference type="RefSeq" id="WP_003329977.1">
    <property type="nucleotide sequence ID" value="NZ_JJRY01000007.1"/>
</dbReference>
<dbReference type="Pfam" id="PF14003">
    <property type="entry name" value="YlbE"/>
    <property type="match status" value="1"/>
</dbReference>
<dbReference type="AlphaFoldDB" id="A0A072NZC1"/>
<name>A0A072NZC1_SCHAZ</name>
<evidence type="ECO:0000313" key="2">
    <source>
        <dbReference type="Proteomes" id="UP000027936"/>
    </source>
</evidence>